<accession>A0ABV1ULM9</accession>
<protein>
    <recommendedName>
        <fullName evidence="4">Helix-turn-helix domain-containing protein</fullName>
    </recommendedName>
</protein>
<evidence type="ECO:0008006" key="4">
    <source>
        <dbReference type="Google" id="ProtNLM"/>
    </source>
</evidence>
<evidence type="ECO:0000313" key="2">
    <source>
        <dbReference type="EMBL" id="MER6434635.1"/>
    </source>
</evidence>
<comment type="caution">
    <text evidence="2">The sequence shown here is derived from an EMBL/GenBank/DDBJ whole genome shotgun (WGS) entry which is preliminary data.</text>
</comment>
<evidence type="ECO:0000256" key="1">
    <source>
        <dbReference type="SAM" id="MobiDB-lite"/>
    </source>
</evidence>
<dbReference type="RefSeq" id="WP_352066438.1">
    <property type="nucleotide sequence ID" value="NZ_JBEPAZ010000156.1"/>
</dbReference>
<dbReference type="Proteomes" id="UP001470023">
    <property type="component" value="Unassembled WGS sequence"/>
</dbReference>
<keyword evidence="3" id="KW-1185">Reference proteome</keyword>
<sequence length="115" mass="12281">MDATGEALHRLRSAAYAVAREARRLAAVPDEEAAKPRWAQPAWDRPRPDLGRPAAPYTRAALELLNAAHEAMAAAVAADRAAGRGWAAIAAALEVSEDTAARRYRPGARIGSTKR</sequence>
<evidence type="ECO:0000313" key="3">
    <source>
        <dbReference type="Proteomes" id="UP001470023"/>
    </source>
</evidence>
<proteinExistence type="predicted"/>
<gene>
    <name evidence="2" type="ORF">ABT272_45015</name>
</gene>
<feature type="region of interest" description="Disordered" evidence="1">
    <location>
        <begin position="29"/>
        <end position="51"/>
    </location>
</feature>
<dbReference type="EMBL" id="JBEPAZ010000156">
    <property type="protein sequence ID" value="MER6434635.1"/>
    <property type="molecule type" value="Genomic_DNA"/>
</dbReference>
<name>A0ABV1ULM9_9ACTN</name>
<reference evidence="2 3" key="1">
    <citation type="submission" date="2024-06" db="EMBL/GenBank/DDBJ databases">
        <title>The Natural Products Discovery Center: Release of the First 8490 Sequenced Strains for Exploring Actinobacteria Biosynthetic Diversity.</title>
        <authorList>
            <person name="Kalkreuter E."/>
            <person name="Kautsar S.A."/>
            <person name="Yang D."/>
            <person name="Bader C.D."/>
            <person name="Teijaro C.N."/>
            <person name="Fluegel L."/>
            <person name="Davis C.M."/>
            <person name="Simpson J.R."/>
            <person name="Lauterbach L."/>
            <person name="Steele A.D."/>
            <person name="Gui C."/>
            <person name="Meng S."/>
            <person name="Li G."/>
            <person name="Viehrig K."/>
            <person name="Ye F."/>
            <person name="Su P."/>
            <person name="Kiefer A.F."/>
            <person name="Nichols A."/>
            <person name="Cepeda A.J."/>
            <person name="Yan W."/>
            <person name="Fan B."/>
            <person name="Jiang Y."/>
            <person name="Adhikari A."/>
            <person name="Zheng C.-J."/>
            <person name="Schuster L."/>
            <person name="Cowan T.M."/>
            <person name="Smanski M.J."/>
            <person name="Chevrette M.G."/>
            <person name="De Carvalho L.P.S."/>
            <person name="Shen B."/>
        </authorList>
    </citation>
    <scope>NUCLEOTIDE SEQUENCE [LARGE SCALE GENOMIC DNA]</scope>
    <source>
        <strain evidence="2 3">NPDC001166</strain>
    </source>
</reference>
<organism evidence="2 3">
    <name type="scientific">Streptomyces sp. 900105245</name>
    <dbReference type="NCBI Taxonomy" id="3154379"/>
    <lineage>
        <taxon>Bacteria</taxon>
        <taxon>Bacillati</taxon>
        <taxon>Actinomycetota</taxon>
        <taxon>Actinomycetes</taxon>
        <taxon>Kitasatosporales</taxon>
        <taxon>Streptomycetaceae</taxon>
        <taxon>Streptomyces</taxon>
    </lineage>
</organism>